<evidence type="ECO:0000313" key="2">
    <source>
        <dbReference type="Proteomes" id="UP001295444"/>
    </source>
</evidence>
<feature type="non-terminal residue" evidence="1">
    <location>
        <position position="113"/>
    </location>
</feature>
<feature type="non-terminal residue" evidence="1">
    <location>
        <position position="1"/>
    </location>
</feature>
<gene>
    <name evidence="1" type="ORF">PECUL_23A045619</name>
</gene>
<dbReference type="InterPro" id="IPR042566">
    <property type="entry name" value="L1_C"/>
</dbReference>
<organism evidence="1 2">
    <name type="scientific">Pelobates cultripes</name>
    <name type="common">Western spadefoot toad</name>
    <dbReference type="NCBI Taxonomy" id="61616"/>
    <lineage>
        <taxon>Eukaryota</taxon>
        <taxon>Metazoa</taxon>
        <taxon>Chordata</taxon>
        <taxon>Craniata</taxon>
        <taxon>Vertebrata</taxon>
        <taxon>Euteleostomi</taxon>
        <taxon>Amphibia</taxon>
        <taxon>Batrachia</taxon>
        <taxon>Anura</taxon>
        <taxon>Pelobatoidea</taxon>
        <taxon>Pelobatidae</taxon>
        <taxon>Pelobates</taxon>
    </lineage>
</organism>
<name>A0AAD1VUI3_PELCU</name>
<protein>
    <submittedName>
        <fullName evidence="1">Uncharacterized protein</fullName>
    </submittedName>
</protein>
<accession>A0AAD1VUI3</accession>
<reference evidence="1" key="1">
    <citation type="submission" date="2022-03" db="EMBL/GenBank/DDBJ databases">
        <authorList>
            <person name="Alioto T."/>
            <person name="Alioto T."/>
            <person name="Gomez Garrido J."/>
        </authorList>
    </citation>
    <scope>NUCLEOTIDE SEQUENCE</scope>
</reference>
<dbReference type="Proteomes" id="UP001295444">
    <property type="component" value="Chromosome 02"/>
</dbReference>
<dbReference type="AlphaFoldDB" id="A0AAD1VUI3"/>
<proteinExistence type="predicted"/>
<dbReference type="Gene3D" id="3.30.250.20">
    <property type="entry name" value="L1 transposable element, C-terminal domain"/>
    <property type="match status" value="1"/>
</dbReference>
<evidence type="ECO:0000313" key="1">
    <source>
        <dbReference type="EMBL" id="CAH2248812.1"/>
    </source>
</evidence>
<sequence length="113" mass="13099">VLLEAHHVKELIIQRSRTLKDLSAEFAGVQIFSHLLAATLRQHKTYQWIMETLRENQILYKWGFPIRMIILRNKATSMVHSAEEGNRLLQQWNLQPKSTKTGPLLDHTTTAPT</sequence>
<dbReference type="EMBL" id="OW240913">
    <property type="protein sequence ID" value="CAH2248812.1"/>
    <property type="molecule type" value="Genomic_DNA"/>
</dbReference>
<keyword evidence="2" id="KW-1185">Reference proteome</keyword>